<dbReference type="GeneID" id="115927669"/>
<dbReference type="RefSeq" id="XP_030849681.1">
    <property type="nucleotide sequence ID" value="XM_030993821.1"/>
</dbReference>
<dbReference type="KEGG" id="spu:115927669"/>
<keyword evidence="3" id="KW-1185">Reference proteome</keyword>
<proteinExistence type="predicted"/>
<dbReference type="InParanoid" id="A0A7M7T2U0"/>
<evidence type="ECO:0000313" key="2">
    <source>
        <dbReference type="EnsemblMetazoa" id="XP_030849681"/>
    </source>
</evidence>
<evidence type="ECO:0000256" key="1">
    <source>
        <dbReference type="SAM" id="MobiDB-lite"/>
    </source>
</evidence>
<dbReference type="AlphaFoldDB" id="A0A7M7T2U0"/>
<evidence type="ECO:0000313" key="3">
    <source>
        <dbReference type="Proteomes" id="UP000007110"/>
    </source>
</evidence>
<feature type="region of interest" description="Disordered" evidence="1">
    <location>
        <begin position="117"/>
        <end position="186"/>
    </location>
</feature>
<name>A0A7M7T2U0_STRPU</name>
<protein>
    <submittedName>
        <fullName evidence="2">Uncharacterized protein</fullName>
    </submittedName>
</protein>
<reference evidence="2" key="2">
    <citation type="submission" date="2021-01" db="UniProtKB">
        <authorList>
            <consortium name="EnsemblMetazoa"/>
        </authorList>
    </citation>
    <scope>IDENTIFICATION</scope>
</reference>
<feature type="compositionally biased region" description="Polar residues" evidence="1">
    <location>
        <begin position="48"/>
        <end position="73"/>
    </location>
</feature>
<feature type="compositionally biased region" description="Basic and acidic residues" evidence="1">
    <location>
        <begin position="8"/>
        <end position="22"/>
    </location>
</feature>
<dbReference type="Proteomes" id="UP000007110">
    <property type="component" value="Unassembled WGS sequence"/>
</dbReference>
<feature type="region of interest" description="Disordered" evidence="1">
    <location>
        <begin position="1"/>
        <end position="22"/>
    </location>
</feature>
<sequence>MIAVHQRKQNEESERKKEVFRKKWEAKTTEDAAKHLQRFALMAKPPAQVSQQTLTPSGFTSTETSSNQNQCHQGTQVYIKPAKVYYRSKAVNVRSTYWGNNKGMQTDLIKVQTKDSWTQYEDPSSQANVADTAGDVEADTDMEVGPPEEEDDVRPEEDDKTKDPDYSPLDELGDAGTCKPALTSDM</sequence>
<organism evidence="2 3">
    <name type="scientific">Strongylocentrotus purpuratus</name>
    <name type="common">Purple sea urchin</name>
    <dbReference type="NCBI Taxonomy" id="7668"/>
    <lineage>
        <taxon>Eukaryota</taxon>
        <taxon>Metazoa</taxon>
        <taxon>Echinodermata</taxon>
        <taxon>Eleutherozoa</taxon>
        <taxon>Echinozoa</taxon>
        <taxon>Echinoidea</taxon>
        <taxon>Euechinoidea</taxon>
        <taxon>Echinacea</taxon>
        <taxon>Camarodonta</taxon>
        <taxon>Echinidea</taxon>
        <taxon>Strongylocentrotidae</taxon>
        <taxon>Strongylocentrotus</taxon>
    </lineage>
</organism>
<feature type="compositionally biased region" description="Polar residues" evidence="1">
    <location>
        <begin position="117"/>
        <end position="129"/>
    </location>
</feature>
<reference evidence="3" key="1">
    <citation type="submission" date="2015-02" db="EMBL/GenBank/DDBJ databases">
        <title>Genome sequencing for Strongylocentrotus purpuratus.</title>
        <authorList>
            <person name="Murali S."/>
            <person name="Liu Y."/>
            <person name="Vee V."/>
            <person name="English A."/>
            <person name="Wang M."/>
            <person name="Skinner E."/>
            <person name="Han Y."/>
            <person name="Muzny D.M."/>
            <person name="Worley K.C."/>
            <person name="Gibbs R.A."/>
        </authorList>
    </citation>
    <scope>NUCLEOTIDE SEQUENCE</scope>
</reference>
<dbReference type="EnsemblMetazoa" id="XM_030993821">
    <property type="protein sequence ID" value="XP_030849681"/>
    <property type="gene ID" value="LOC115927669"/>
</dbReference>
<feature type="compositionally biased region" description="Acidic residues" evidence="1">
    <location>
        <begin position="134"/>
        <end position="156"/>
    </location>
</feature>
<accession>A0A7M7T2U0</accession>
<feature type="region of interest" description="Disordered" evidence="1">
    <location>
        <begin position="44"/>
        <end position="73"/>
    </location>
</feature>